<keyword evidence="1" id="KW-0812">Transmembrane</keyword>
<evidence type="ECO:0000313" key="3">
    <source>
        <dbReference type="Proteomes" id="UP001448207"/>
    </source>
</evidence>
<feature type="transmembrane region" description="Helical" evidence="1">
    <location>
        <begin position="301"/>
        <end position="321"/>
    </location>
</feature>
<feature type="transmembrane region" description="Helical" evidence="1">
    <location>
        <begin position="261"/>
        <end position="281"/>
    </location>
</feature>
<evidence type="ECO:0008006" key="4">
    <source>
        <dbReference type="Google" id="ProtNLM"/>
    </source>
</evidence>
<evidence type="ECO:0000313" key="2">
    <source>
        <dbReference type="EMBL" id="KAL0075851.1"/>
    </source>
</evidence>
<feature type="transmembrane region" description="Helical" evidence="1">
    <location>
        <begin position="238"/>
        <end position="256"/>
    </location>
</feature>
<evidence type="ECO:0000256" key="1">
    <source>
        <dbReference type="SAM" id="Phobius"/>
    </source>
</evidence>
<name>A0ABR3AKU7_PHYBL</name>
<dbReference type="Proteomes" id="UP001448207">
    <property type="component" value="Unassembled WGS sequence"/>
</dbReference>
<feature type="transmembrane region" description="Helical" evidence="1">
    <location>
        <begin position="156"/>
        <end position="176"/>
    </location>
</feature>
<comment type="caution">
    <text evidence="2">The sequence shown here is derived from an EMBL/GenBank/DDBJ whole genome shotgun (WGS) entry which is preliminary data.</text>
</comment>
<dbReference type="EMBL" id="JBCLYO010000034">
    <property type="protein sequence ID" value="KAL0075851.1"/>
    <property type="molecule type" value="Genomic_DNA"/>
</dbReference>
<feature type="transmembrane region" description="Helical" evidence="1">
    <location>
        <begin position="62"/>
        <end position="84"/>
    </location>
</feature>
<feature type="transmembrane region" description="Helical" evidence="1">
    <location>
        <begin position="20"/>
        <end position="42"/>
    </location>
</feature>
<dbReference type="PANTHER" id="PTHR34391:SF1">
    <property type="entry name" value="UPF0658 GOLGI APPARATUS MEMBRANE PROTEIN C1952.10C-RELATED"/>
    <property type="match status" value="1"/>
</dbReference>
<feature type="transmembrane region" description="Helical" evidence="1">
    <location>
        <begin position="197"/>
        <end position="218"/>
    </location>
</feature>
<protein>
    <recommendedName>
        <fullName evidence="4">TRP C-terminal domain-containing protein</fullName>
    </recommendedName>
</protein>
<dbReference type="InterPro" id="IPR040410">
    <property type="entry name" value="UPF0658_Golgi"/>
</dbReference>
<proteinExistence type="predicted"/>
<keyword evidence="1" id="KW-0472">Membrane</keyword>
<reference evidence="2 3" key="1">
    <citation type="submission" date="2024-04" db="EMBL/GenBank/DDBJ databases">
        <title>Symmetric and asymmetric DNA N6-adenine methylation regulates different biological responses in Mucorales.</title>
        <authorList>
            <consortium name="Lawrence Berkeley National Laboratory"/>
            <person name="Lax C."/>
            <person name="Mondo S.J."/>
            <person name="Osorio-Concepcion M."/>
            <person name="Muszewska A."/>
            <person name="Corrochano-Luque M."/>
            <person name="Gutierrez G."/>
            <person name="Riley R."/>
            <person name="Lipzen A."/>
            <person name="Guo J."/>
            <person name="Hundley H."/>
            <person name="Amirebrahimi M."/>
            <person name="Ng V."/>
            <person name="Lorenzo-Gutierrez D."/>
            <person name="Binder U."/>
            <person name="Yang J."/>
            <person name="Song Y."/>
            <person name="Canovas D."/>
            <person name="Navarro E."/>
            <person name="Freitag M."/>
            <person name="Gabaldon T."/>
            <person name="Grigoriev I.V."/>
            <person name="Corrochano L.M."/>
            <person name="Nicolas F.E."/>
            <person name="Garre V."/>
        </authorList>
    </citation>
    <scope>NUCLEOTIDE SEQUENCE [LARGE SCALE GENOMIC DNA]</scope>
    <source>
        <strain evidence="2 3">L51</strain>
    </source>
</reference>
<accession>A0ABR3AKU7</accession>
<keyword evidence="1" id="KW-1133">Transmembrane helix</keyword>
<keyword evidence="3" id="KW-1185">Reference proteome</keyword>
<sequence>MRSSERKNPLFATKETIITLSLVVAECIIICILEGMVVSWHLKMVSNCQMDMNGQGVSESDLIYHSLFIIGQAFQVILCIDALYQKNTAQLISLILFGLLVVVYGGIQLQQHLILEQIGCGSSEAWSPIGSEWEKSENGQEAAIGYFEKKMRPIEYSIIGLIPAFFFALAFFAWKIRKQFAWDNYRNFSADMRVRSALITTSILVTLLKLDFYFVFSFGAQLIPSQKLQYEETITETILVFVLGAAILCLALVAVYRENKYLMGAFLVCGLLSEVYFIYSLVKIAKPRGDGNDPYQFTRHFLVFTTTIAAVLCLVTISVAVKCAMNWHKDILIFDSQEKKSRKNVDGNTTHDLPIDQGSEEFELDTSFQPHSKNALLNNDNRRVSKTDVWTIE</sequence>
<dbReference type="PANTHER" id="PTHR34391">
    <property type="entry name" value="UPF0658 GOLGI APPARATUS MEMBRANE PROTEIN C1952.10C-RELATED"/>
    <property type="match status" value="1"/>
</dbReference>
<feature type="transmembrane region" description="Helical" evidence="1">
    <location>
        <begin position="91"/>
        <end position="107"/>
    </location>
</feature>
<gene>
    <name evidence="2" type="ORF">J3Q64DRAFT_1703882</name>
</gene>
<organism evidence="2 3">
    <name type="scientific">Phycomyces blakesleeanus</name>
    <dbReference type="NCBI Taxonomy" id="4837"/>
    <lineage>
        <taxon>Eukaryota</taxon>
        <taxon>Fungi</taxon>
        <taxon>Fungi incertae sedis</taxon>
        <taxon>Mucoromycota</taxon>
        <taxon>Mucoromycotina</taxon>
        <taxon>Mucoromycetes</taxon>
        <taxon>Mucorales</taxon>
        <taxon>Phycomycetaceae</taxon>
        <taxon>Phycomyces</taxon>
    </lineage>
</organism>